<keyword evidence="11" id="KW-1185">Reference proteome</keyword>
<feature type="compositionally biased region" description="Low complexity" evidence="7">
    <location>
        <begin position="279"/>
        <end position="335"/>
    </location>
</feature>
<dbReference type="InterPro" id="IPR003593">
    <property type="entry name" value="AAA+_ATPase"/>
</dbReference>
<dbReference type="EC" id="3.6.1.-" evidence="10"/>
<evidence type="ECO:0000256" key="5">
    <source>
        <dbReference type="ARBA" id="ARBA00022840"/>
    </source>
</evidence>
<dbReference type="GO" id="GO:0003724">
    <property type="term" value="F:RNA helicase activity"/>
    <property type="evidence" value="ECO:0007669"/>
    <property type="project" value="TreeGrafter"/>
</dbReference>
<dbReference type="GO" id="GO:0000184">
    <property type="term" value="P:nuclear-transcribed mRNA catabolic process, nonsense-mediated decay"/>
    <property type="evidence" value="ECO:0007669"/>
    <property type="project" value="TreeGrafter"/>
</dbReference>
<comment type="catalytic activity">
    <reaction evidence="6">
        <text>ATP + H2O = ADP + phosphate + H(+)</text>
        <dbReference type="Rhea" id="RHEA:13065"/>
        <dbReference type="ChEBI" id="CHEBI:15377"/>
        <dbReference type="ChEBI" id="CHEBI:15378"/>
        <dbReference type="ChEBI" id="CHEBI:30616"/>
        <dbReference type="ChEBI" id="CHEBI:43474"/>
        <dbReference type="ChEBI" id="CHEBI:456216"/>
        <dbReference type="EC" id="3.6.4.12"/>
    </reaction>
    <physiologicalReaction direction="left-to-right" evidence="6">
        <dbReference type="Rhea" id="RHEA:13066"/>
    </physiologicalReaction>
</comment>
<feature type="domain" description="Helicase ATP-binding" evidence="9">
    <location>
        <begin position="685"/>
        <end position="903"/>
    </location>
</feature>
<comment type="similarity">
    <text evidence="1">Belongs to the DNA2/NAM7 helicase family.</text>
</comment>
<dbReference type="SMART" id="SM00382">
    <property type="entry name" value="AAA"/>
    <property type="match status" value="1"/>
</dbReference>
<dbReference type="InterPro" id="IPR041677">
    <property type="entry name" value="DNA2/NAM7_AAA_11"/>
</dbReference>
<feature type="compositionally biased region" description="Polar residues" evidence="7">
    <location>
        <begin position="381"/>
        <end position="392"/>
    </location>
</feature>
<dbReference type="InParanoid" id="K0KQH2"/>
<dbReference type="SMART" id="SM00487">
    <property type="entry name" value="DEXDc"/>
    <property type="match status" value="1"/>
</dbReference>
<name>K0KQH2_WICCF</name>
<dbReference type="AlphaFoldDB" id="K0KQH2"/>
<keyword evidence="4 10" id="KW-0347">Helicase</keyword>
<feature type="compositionally biased region" description="Basic and acidic residues" evidence="7">
    <location>
        <begin position="398"/>
        <end position="478"/>
    </location>
</feature>
<dbReference type="InterPro" id="IPR047187">
    <property type="entry name" value="SF1_C_Upf1"/>
</dbReference>
<dbReference type="InterPro" id="IPR045055">
    <property type="entry name" value="DNA2/NAM7-like"/>
</dbReference>
<evidence type="ECO:0000256" key="7">
    <source>
        <dbReference type="SAM" id="MobiDB-lite"/>
    </source>
</evidence>
<dbReference type="Proteomes" id="UP000009328">
    <property type="component" value="Unassembled WGS sequence"/>
</dbReference>
<dbReference type="Pfam" id="PF13087">
    <property type="entry name" value="AAA_12"/>
    <property type="match status" value="1"/>
</dbReference>
<dbReference type="GO" id="GO:0005524">
    <property type="term" value="F:ATP binding"/>
    <property type="evidence" value="ECO:0007669"/>
    <property type="project" value="UniProtKB-KW"/>
</dbReference>
<proteinExistence type="inferred from homology"/>
<keyword evidence="2" id="KW-0547">Nucleotide-binding</keyword>
<dbReference type="Gene3D" id="3.40.50.300">
    <property type="entry name" value="P-loop containing nucleotide triphosphate hydrolases"/>
    <property type="match status" value="2"/>
</dbReference>
<keyword evidence="5" id="KW-0067">ATP-binding</keyword>
<feature type="region of interest" description="Disordered" evidence="7">
    <location>
        <begin position="218"/>
        <end position="494"/>
    </location>
</feature>
<reference evidence="10 11" key="1">
    <citation type="journal article" date="2012" name="Eukaryot. Cell">
        <title>Draft genome sequence of Wickerhamomyces ciferrii NRRL Y-1031 F-60-10.</title>
        <authorList>
            <person name="Schneider J."/>
            <person name="Andrea H."/>
            <person name="Blom J."/>
            <person name="Jaenicke S."/>
            <person name="Ruckert C."/>
            <person name="Schorsch C."/>
            <person name="Szczepanowski R."/>
            <person name="Farwick M."/>
            <person name="Goesmann A."/>
            <person name="Puhler A."/>
            <person name="Schaffer S."/>
            <person name="Tauch A."/>
            <person name="Kohler T."/>
            <person name="Brinkrolf K."/>
        </authorList>
    </citation>
    <scope>NUCLEOTIDE SEQUENCE [LARGE SCALE GENOMIC DNA]</scope>
    <source>
        <strain evidence="11">ATCC 14091 / BCRC 22168 / CBS 111 / JCM 3599 / NBRC 0793 / NRRL Y-1031 F-60-10</strain>
    </source>
</reference>
<dbReference type="GO" id="GO:0005694">
    <property type="term" value="C:chromosome"/>
    <property type="evidence" value="ECO:0007669"/>
    <property type="project" value="UniProtKB-ARBA"/>
</dbReference>
<dbReference type="InterPro" id="IPR041679">
    <property type="entry name" value="DNA2/NAM7-like_C"/>
</dbReference>
<evidence type="ECO:0000256" key="3">
    <source>
        <dbReference type="ARBA" id="ARBA00022801"/>
    </source>
</evidence>
<dbReference type="Pfam" id="PF13086">
    <property type="entry name" value="AAA_11"/>
    <property type="match status" value="2"/>
</dbReference>
<dbReference type="PANTHER" id="PTHR10887">
    <property type="entry name" value="DNA2/NAM7 HELICASE FAMILY"/>
    <property type="match status" value="1"/>
</dbReference>
<dbReference type="EMBL" id="CAIF01000123">
    <property type="protein sequence ID" value="CCH44397.1"/>
    <property type="molecule type" value="Genomic_DNA"/>
</dbReference>
<evidence type="ECO:0000256" key="1">
    <source>
        <dbReference type="ARBA" id="ARBA00007913"/>
    </source>
</evidence>
<protein>
    <submittedName>
        <fullName evidence="10">ATP-dependent RNA helicase</fullName>
        <ecNumber evidence="10">3.6.1.-</ecNumber>
    </submittedName>
</protein>
<accession>K0KQH2</accession>
<feature type="domain" description="AAA+ ATPase" evidence="8">
    <location>
        <begin position="702"/>
        <end position="915"/>
    </location>
</feature>
<dbReference type="InterPro" id="IPR014001">
    <property type="entry name" value="Helicase_ATP-bd"/>
</dbReference>
<gene>
    <name evidence="10" type="ORF">BN7_3960</name>
</gene>
<evidence type="ECO:0000256" key="6">
    <source>
        <dbReference type="ARBA" id="ARBA00048432"/>
    </source>
</evidence>
<sequence>MVQYTCNTCSVSLDDQEMLKHLSSTRHKSVIHSPTQETLECESCQDSNIHQLIIIRYGGQDISLLCQTCFQKEQDKPSTQYTLNNGSILKNFENYLKIRDLECGLCGNDSHLQIDKNQPDFVVCYKCIQNNELQSKRDFIKESDDNFLYVFLGIKEHVKSSKPLKKRTRQVGRGKKGKGRFGKGKPSTGGPKRIGTPSEHNTTLRSFQALSKNQVDKIKPKDEINEPPQNIVKVDKKPDNKNGKFNGKSSPRPVGSKPPGSKFDKGPRSSGFKTETSRPTGPYKPTGSKPTGPKTTGPKTGSSKTSAPKTSGPKPTGPKTAGTKTTGPKSSKPASNDSKDLTTNITEKIEDLQISDKTKPETKNSSNNKNKDNSKPRVNGKDQSTGKSTGKSANKPGRSSDKLDKQTDKPGRHSDKPTRKPTEKPERKSNGPSKEPIKSNDKSKLQGKTGKIDNKFNKPKSPKDSKGKPTSKIDDKNQTKSTNPPIKKESTPVVEEDYEELEHIPKYLSNKPKLSYDSLDEYFKEMCFHLYLEEKLSSQPITNFHTEWHVDNKNLFKVTIPFTEEIENLIPPKLRNLGKLPFSMNQSIFVAKSNDKDNIWDCFVKDLNLIKRNGKKIELLLELYKWNNSENFPIGSSNLSIIPCSATITRILFAMSRISNERFIKMLLGKDPIRQINFKNRLQFTKDTFNDSQKEAIQHVLNNAITVLQGPPGTGKTSTIYEIILQLFRNLKTWPILVVAASNIAIDNIAEKLKADDDLNILRIVSTEKEKEYNEKHHLYDVCLHQQIFQRLPEQNKQIALDLRYNRKPVSQNQYKKLLTIQNSIIEKLVAQAQVILTTSVVAGGYQLKNLKKLPVVIMDESTQSSEATSLIPLSMPGVDKFVFVGDDKQLSSFSEVPYLEQSLFERVLNNGTYRNPHMLNVQYRMHPKISEFPIKRFYRNLLSNGVTEEDRFIEGINPLVFVDYGSIHQESKVSNFKRFNGGGYTFTNHGEAKLILKILKDLIFTKNINKEDISVITPYSAQRDLLATTFQKDDLINPNNEDIEEEVDEDSLTNKKPTTIKTICNIMVSSIDAFQGREKNFIIFSCVRSNEESKIGFVKDERRLNVALTRARNGLILVGNKQCMSLGDPLWKELTDHLESNDSIVTPESLNL</sequence>
<evidence type="ECO:0000313" key="10">
    <source>
        <dbReference type="EMBL" id="CCH44397.1"/>
    </source>
</evidence>
<dbReference type="SUPFAM" id="SSF52540">
    <property type="entry name" value="P-loop containing nucleoside triphosphate hydrolases"/>
    <property type="match status" value="1"/>
</dbReference>
<feature type="compositionally biased region" description="Basic and acidic residues" evidence="7">
    <location>
        <begin position="347"/>
        <end position="362"/>
    </location>
</feature>
<dbReference type="CDD" id="cd18808">
    <property type="entry name" value="SF1_C_Upf1"/>
    <property type="match status" value="1"/>
</dbReference>
<comment type="caution">
    <text evidence="10">The sequence shown here is derived from an EMBL/GenBank/DDBJ whole genome shotgun (WGS) entry which is preliminary data.</text>
</comment>
<evidence type="ECO:0000259" key="8">
    <source>
        <dbReference type="SMART" id="SM00382"/>
    </source>
</evidence>
<dbReference type="FunFam" id="3.40.50.300:FF:000326">
    <property type="entry name" value="P-loop containing nucleoside triphosphate hydrolase"/>
    <property type="match status" value="1"/>
</dbReference>
<dbReference type="InterPro" id="IPR027417">
    <property type="entry name" value="P-loop_NTPase"/>
</dbReference>
<evidence type="ECO:0000313" key="11">
    <source>
        <dbReference type="Proteomes" id="UP000009328"/>
    </source>
</evidence>
<organism evidence="10 11">
    <name type="scientific">Wickerhamomyces ciferrii (strain ATCC 14091 / BCRC 22168 / CBS 111 / JCM 3599 / NBRC 0793 / NRRL Y-1031 F-60-10)</name>
    <name type="common">Yeast</name>
    <name type="synonym">Pichia ciferrii</name>
    <dbReference type="NCBI Taxonomy" id="1206466"/>
    <lineage>
        <taxon>Eukaryota</taxon>
        <taxon>Fungi</taxon>
        <taxon>Dikarya</taxon>
        <taxon>Ascomycota</taxon>
        <taxon>Saccharomycotina</taxon>
        <taxon>Saccharomycetes</taxon>
        <taxon>Phaffomycetales</taxon>
        <taxon>Wickerhamomycetaceae</taxon>
        <taxon>Wickerhamomyces</taxon>
    </lineage>
</organism>
<dbReference type="HOGENOM" id="CLU_010015_0_0_1"/>
<feature type="region of interest" description="Disordered" evidence="7">
    <location>
        <begin position="161"/>
        <end position="200"/>
    </location>
</feature>
<evidence type="ECO:0000256" key="2">
    <source>
        <dbReference type="ARBA" id="ARBA00022741"/>
    </source>
</evidence>
<dbReference type="eggNOG" id="KOG1802">
    <property type="taxonomic scope" value="Eukaryota"/>
</dbReference>
<dbReference type="STRING" id="1206466.K0KQH2"/>
<evidence type="ECO:0000256" key="4">
    <source>
        <dbReference type="ARBA" id="ARBA00022806"/>
    </source>
</evidence>
<dbReference type="GO" id="GO:0003678">
    <property type="term" value="F:DNA helicase activity"/>
    <property type="evidence" value="ECO:0007669"/>
    <property type="project" value="UniProtKB-EC"/>
</dbReference>
<keyword evidence="3 10" id="KW-0378">Hydrolase</keyword>
<dbReference type="GO" id="GO:0016887">
    <property type="term" value="F:ATP hydrolysis activity"/>
    <property type="evidence" value="ECO:0007669"/>
    <property type="project" value="RHEA"/>
</dbReference>
<feature type="compositionally biased region" description="Basic and acidic residues" evidence="7">
    <location>
        <begin position="233"/>
        <end position="242"/>
    </location>
</feature>
<dbReference type="PANTHER" id="PTHR10887:SF317">
    <property type="entry name" value="ATP-DEPENDENT RNA HELICASE ECM32-RELATED"/>
    <property type="match status" value="1"/>
</dbReference>
<dbReference type="FunCoup" id="K0KQH2">
    <property type="interactions" value="41"/>
</dbReference>
<feature type="compositionally biased region" description="Basic residues" evidence="7">
    <location>
        <begin position="161"/>
        <end position="183"/>
    </location>
</feature>
<dbReference type="GO" id="GO:0005737">
    <property type="term" value="C:cytoplasm"/>
    <property type="evidence" value="ECO:0007669"/>
    <property type="project" value="TreeGrafter"/>
</dbReference>
<evidence type="ECO:0000259" key="9">
    <source>
        <dbReference type="SMART" id="SM00487"/>
    </source>
</evidence>